<sequence>MSLSTWVVACADGLESLLAQEVSTIGATVVKQEPSAVWVDADLKTAYRLCLWSRLASRVYKPLFKIQSDTPEDLYHEAKQYPWQDIFSLDKTFAVRAVATKGVVAHTQYMALKLKDAIVDHFRQQTGQRPSVDTQASDINIHVLIQPSSITVSLDMSGESLHRRGYRRMIGDAPLKETLAAAILMQAGWPHQKFEALVDPMCGSGTFLTEAALMFGDVAPGLMRDYFGFLAWEGHQQSVWQTCWQEAKERQRVALDKTWPHLYGYDADPEALKAATKNIQAAGLSRFIQLGVRELAFLEPKPVAMGLLVTNPPYGERLGEDDTAIYLYKALGRLAKERFGHWQAAVLAAKIEHVDALGFEHLHTQKLRNGDLNIFVRHGQIQSVPRPTPYHFREVENSQIPPEADGFANRLRKNIQHTLKQAEREHVVCYRVYDADLPEFNIAIDIYGDCLHVQEYAPPKTIDPEKAATRFKLALQVIRQVFGLHRDKVFIKVRAPQKGQQQYEKQNQRNKLNEVQEGDARLLLNLTDYLDTGLFLDHRPIRLKMAQQVAGKRFLNLFAYTCTASVHAALGGAEETVSVDLSNTYLNWGKRNFALNGIAEHYHRFIAADVMTWLNDCRERFDVIFIDPPTFSNSKKMHDVFDIQRDHVELLTLAMRLLNTDGICYFSTNFRRFELDEVAMQYLVFKEISPETIGFDFKRNAKIHRCWQVSLRP</sequence>
<comment type="similarity">
    <text evidence="6">Belongs to the methyltransferase superfamily. RlmKL family.</text>
</comment>
<dbReference type="PIRSF" id="PIRSF037618">
    <property type="entry name" value="RNA_Mtase_bacteria_prd"/>
    <property type="match status" value="1"/>
</dbReference>
<dbReference type="InterPro" id="IPR004114">
    <property type="entry name" value="THUMP_dom"/>
</dbReference>
<dbReference type="RefSeq" id="WP_107866562.1">
    <property type="nucleotide sequence ID" value="NZ_QAON01000015.1"/>
</dbReference>
<dbReference type="GO" id="GO:0003723">
    <property type="term" value="F:RNA binding"/>
    <property type="evidence" value="ECO:0007669"/>
    <property type="project" value="UniProtKB-UniRule"/>
</dbReference>
<dbReference type="PROSITE" id="PS00092">
    <property type="entry name" value="N6_MTASE"/>
    <property type="match status" value="1"/>
</dbReference>
<keyword evidence="4 6" id="KW-0808">Transferase</keyword>
<comment type="subcellular location">
    <subcellularLocation>
        <location evidence="6">Cytoplasm</location>
    </subcellularLocation>
</comment>
<dbReference type="OrthoDB" id="9809404at2"/>
<evidence type="ECO:0000256" key="1">
    <source>
        <dbReference type="ARBA" id="ARBA00022490"/>
    </source>
</evidence>
<dbReference type="Gene3D" id="3.30.2130.30">
    <property type="match status" value="1"/>
</dbReference>
<comment type="catalytic activity">
    <reaction evidence="6">
        <text>guanosine(2069) in 23S rRNA + S-adenosyl-L-methionine = N(2)-methylguanosine(2069) in 23S rRNA + S-adenosyl-L-homocysteine + H(+)</text>
        <dbReference type="Rhea" id="RHEA:43772"/>
        <dbReference type="Rhea" id="RHEA-COMP:10688"/>
        <dbReference type="Rhea" id="RHEA-COMP:10689"/>
        <dbReference type="ChEBI" id="CHEBI:15378"/>
        <dbReference type="ChEBI" id="CHEBI:57856"/>
        <dbReference type="ChEBI" id="CHEBI:59789"/>
        <dbReference type="ChEBI" id="CHEBI:74269"/>
        <dbReference type="ChEBI" id="CHEBI:74481"/>
        <dbReference type="EC" id="2.1.1.264"/>
    </reaction>
</comment>
<comment type="catalytic activity">
    <reaction evidence="6">
        <text>guanosine(2445) in 23S rRNA + S-adenosyl-L-methionine = N(2)-methylguanosine(2445) in 23S rRNA + S-adenosyl-L-homocysteine + H(+)</text>
        <dbReference type="Rhea" id="RHEA:42740"/>
        <dbReference type="Rhea" id="RHEA-COMP:10215"/>
        <dbReference type="Rhea" id="RHEA-COMP:10216"/>
        <dbReference type="ChEBI" id="CHEBI:15378"/>
        <dbReference type="ChEBI" id="CHEBI:57856"/>
        <dbReference type="ChEBI" id="CHEBI:59789"/>
        <dbReference type="ChEBI" id="CHEBI:74269"/>
        <dbReference type="ChEBI" id="CHEBI:74481"/>
        <dbReference type="EC" id="2.1.1.173"/>
    </reaction>
</comment>
<dbReference type="Gene3D" id="3.30.750.80">
    <property type="entry name" value="RNA methyltransferase domain (HRMD) like"/>
    <property type="match status" value="1"/>
</dbReference>
<dbReference type="PANTHER" id="PTHR47313:SF1">
    <property type="entry name" value="RIBOSOMAL RNA LARGE SUBUNIT METHYLTRANSFERASE K_L"/>
    <property type="match status" value="1"/>
</dbReference>
<evidence type="ECO:0000313" key="10">
    <source>
        <dbReference type="Proteomes" id="UP000244223"/>
    </source>
</evidence>
<dbReference type="GO" id="GO:0005737">
    <property type="term" value="C:cytoplasm"/>
    <property type="evidence" value="ECO:0007669"/>
    <property type="project" value="UniProtKB-SubCell"/>
</dbReference>
<dbReference type="Proteomes" id="UP000244223">
    <property type="component" value="Unassembled WGS sequence"/>
</dbReference>
<dbReference type="InterPro" id="IPR000241">
    <property type="entry name" value="RlmKL-like_Mtase"/>
</dbReference>
<evidence type="ECO:0000256" key="4">
    <source>
        <dbReference type="ARBA" id="ARBA00022679"/>
    </source>
</evidence>
<dbReference type="CDD" id="cd02440">
    <property type="entry name" value="AdoMet_MTases"/>
    <property type="match status" value="1"/>
</dbReference>
<evidence type="ECO:0000259" key="8">
    <source>
        <dbReference type="PROSITE" id="PS51165"/>
    </source>
</evidence>
<dbReference type="PROSITE" id="PS51165">
    <property type="entry name" value="THUMP"/>
    <property type="match status" value="1"/>
</dbReference>
<dbReference type="InterPro" id="IPR029063">
    <property type="entry name" value="SAM-dependent_MTases_sf"/>
</dbReference>
<evidence type="ECO:0000313" key="9">
    <source>
        <dbReference type="EMBL" id="PTQ87954.1"/>
    </source>
</evidence>
<feature type="domain" description="THUMP" evidence="8">
    <location>
        <begin position="45"/>
        <end position="156"/>
    </location>
</feature>
<keyword evidence="3 6" id="KW-0489">Methyltransferase</keyword>
<dbReference type="AlphaFoldDB" id="A0A2T5IVR9"/>
<dbReference type="Pfam" id="PF02926">
    <property type="entry name" value="THUMP"/>
    <property type="match status" value="1"/>
</dbReference>
<dbReference type="SMART" id="SM00981">
    <property type="entry name" value="THUMP"/>
    <property type="match status" value="1"/>
</dbReference>
<keyword evidence="10" id="KW-1185">Reference proteome</keyword>
<comment type="function">
    <text evidence="6">Specifically methylates the guanine in position 2445 (m2G2445) and the guanine in position 2069 (m7G2069) of 23S rRNA.</text>
</comment>
<keyword evidence="1 6" id="KW-0963">Cytoplasm</keyword>
<dbReference type="CDD" id="cd11715">
    <property type="entry name" value="THUMP_AdoMetMT"/>
    <property type="match status" value="1"/>
</dbReference>
<keyword evidence="5 6" id="KW-0949">S-adenosyl-L-methionine</keyword>
<dbReference type="InterPro" id="IPR054170">
    <property type="entry name" value="RlmL_1st"/>
</dbReference>
<dbReference type="GO" id="GO:0052915">
    <property type="term" value="F:23S rRNA (guanine(2445)-N(2))-methyltransferase activity"/>
    <property type="evidence" value="ECO:0007669"/>
    <property type="project" value="UniProtKB-UniRule"/>
</dbReference>
<dbReference type="EC" id="2.1.1.264" evidence="6"/>
<proteinExistence type="inferred from homology"/>
<dbReference type="EMBL" id="QAON01000015">
    <property type="protein sequence ID" value="PTQ87954.1"/>
    <property type="molecule type" value="Genomic_DNA"/>
</dbReference>
<dbReference type="PANTHER" id="PTHR47313">
    <property type="entry name" value="RIBOSOMAL RNA LARGE SUBUNIT METHYLTRANSFERASE K/L"/>
    <property type="match status" value="1"/>
</dbReference>
<dbReference type="Pfam" id="PF22020">
    <property type="entry name" value="RlmL_1st"/>
    <property type="match status" value="1"/>
</dbReference>
<dbReference type="InterPro" id="IPR019614">
    <property type="entry name" value="SAM-dep_methyl-trfase"/>
</dbReference>
<protein>
    <recommendedName>
        <fullName evidence="6">Ribosomal RNA large subunit methyltransferase K/L</fullName>
    </recommendedName>
    <domain>
        <recommendedName>
            <fullName evidence="6">23S rRNA m2G2445 methyltransferase</fullName>
            <ecNumber evidence="6">2.1.1.173</ecNumber>
        </recommendedName>
        <alternativeName>
            <fullName evidence="6">rRNA (guanine-N(2)-)-methyltransferase RlmL</fullName>
        </alternativeName>
    </domain>
    <domain>
        <recommendedName>
            <fullName evidence="6">23S rRNA m7G2069 methyltransferase</fullName>
            <ecNumber evidence="6">2.1.1.264</ecNumber>
        </recommendedName>
        <alternativeName>
            <fullName evidence="6">rRNA (guanine-N(7)-)-methyltransferase RlmK</fullName>
        </alternativeName>
    </domain>
</protein>
<dbReference type="SUPFAM" id="SSF53335">
    <property type="entry name" value="S-adenosyl-L-methionine-dependent methyltransferases"/>
    <property type="match status" value="2"/>
</dbReference>
<evidence type="ECO:0000256" key="6">
    <source>
        <dbReference type="HAMAP-Rule" id="MF_01858"/>
    </source>
</evidence>
<dbReference type="Pfam" id="PF10672">
    <property type="entry name" value="Methyltrans_SAM"/>
    <property type="match status" value="1"/>
</dbReference>
<name>A0A2T5IVR9_9GAMM</name>
<dbReference type="InterPro" id="IPR002052">
    <property type="entry name" value="DNA_methylase_N6_adenine_CS"/>
</dbReference>
<dbReference type="Gene3D" id="3.40.50.150">
    <property type="entry name" value="Vaccinia Virus protein VP39"/>
    <property type="match status" value="2"/>
</dbReference>
<comment type="caution">
    <text evidence="9">The sequence shown here is derived from an EMBL/GenBank/DDBJ whole genome shotgun (WGS) entry which is preliminary data.</text>
</comment>
<evidence type="ECO:0000256" key="7">
    <source>
        <dbReference type="PROSITE-ProRule" id="PRU00529"/>
    </source>
</evidence>
<dbReference type="GO" id="GO:0070043">
    <property type="term" value="F:rRNA (guanine-N7-)-methyltransferase activity"/>
    <property type="evidence" value="ECO:0007669"/>
    <property type="project" value="UniProtKB-UniRule"/>
</dbReference>
<evidence type="ECO:0000256" key="5">
    <source>
        <dbReference type="ARBA" id="ARBA00022691"/>
    </source>
</evidence>
<evidence type="ECO:0000256" key="2">
    <source>
        <dbReference type="ARBA" id="ARBA00022552"/>
    </source>
</evidence>
<dbReference type="Pfam" id="PF01170">
    <property type="entry name" value="UPF0020"/>
    <property type="match status" value="1"/>
</dbReference>
<evidence type="ECO:0000256" key="3">
    <source>
        <dbReference type="ARBA" id="ARBA00022603"/>
    </source>
</evidence>
<keyword evidence="7" id="KW-0694">RNA-binding</keyword>
<dbReference type="InterPro" id="IPR017244">
    <property type="entry name" value="23SrRNA_methyltr_KL"/>
</dbReference>
<gene>
    <name evidence="6" type="primary">rlmL</name>
    <name evidence="9" type="ORF">C8N29_11539</name>
</gene>
<dbReference type="NCBIfam" id="NF008748">
    <property type="entry name" value="PRK11783.1"/>
    <property type="match status" value="1"/>
</dbReference>
<keyword evidence="2 6" id="KW-0698">rRNA processing</keyword>
<accession>A0A2T5IVR9</accession>
<reference evidence="9 10" key="1">
    <citation type="submission" date="2018-04" db="EMBL/GenBank/DDBJ databases">
        <title>Genomic Encyclopedia of Archaeal and Bacterial Type Strains, Phase II (KMG-II): from individual species to whole genera.</title>
        <authorList>
            <person name="Goeker M."/>
        </authorList>
    </citation>
    <scope>NUCLEOTIDE SEQUENCE [LARGE SCALE GENOMIC DNA]</scope>
    <source>
        <strain evidence="9 10">DSM 5822</strain>
    </source>
</reference>
<organism evidence="9 10">
    <name type="scientific">Agitococcus lubricus</name>
    <dbReference type="NCBI Taxonomy" id="1077255"/>
    <lineage>
        <taxon>Bacteria</taxon>
        <taxon>Pseudomonadati</taxon>
        <taxon>Pseudomonadota</taxon>
        <taxon>Gammaproteobacteria</taxon>
        <taxon>Moraxellales</taxon>
        <taxon>Moraxellaceae</taxon>
        <taxon>Agitococcus</taxon>
    </lineage>
</organism>
<dbReference type="HAMAP" id="MF_01858">
    <property type="entry name" value="23SrRNA_methyltr_KL"/>
    <property type="match status" value="1"/>
</dbReference>
<dbReference type="EC" id="2.1.1.173" evidence="6"/>